<dbReference type="PROSITE" id="PS51409">
    <property type="entry name" value="ARGINASE_2"/>
    <property type="match status" value="1"/>
</dbReference>
<keyword evidence="3" id="KW-0464">Manganese</keyword>
<dbReference type="Proteomes" id="UP000001542">
    <property type="component" value="Unassembled WGS sequence"/>
</dbReference>
<evidence type="ECO:0000313" key="6">
    <source>
        <dbReference type="Proteomes" id="UP000001542"/>
    </source>
</evidence>
<reference evidence="5" key="1">
    <citation type="submission" date="2006-10" db="EMBL/GenBank/DDBJ databases">
        <authorList>
            <person name="Amadeo P."/>
            <person name="Zhao Q."/>
            <person name="Wortman J."/>
            <person name="Fraser-Liggett C."/>
            <person name="Carlton J."/>
        </authorList>
    </citation>
    <scope>NUCLEOTIDE SEQUENCE</scope>
    <source>
        <strain evidence="5">G3</strain>
    </source>
</reference>
<dbReference type="SMR" id="A2FNL2"/>
<dbReference type="Pfam" id="PF00491">
    <property type="entry name" value="Arginase"/>
    <property type="match status" value="1"/>
</dbReference>
<dbReference type="InterPro" id="IPR023696">
    <property type="entry name" value="Ureohydrolase_dom_sf"/>
</dbReference>
<dbReference type="VEuPathDB" id="TrichDB:TVAGG3_0735920"/>
<name>A2FNL2_TRIV3</name>
<dbReference type="SUPFAM" id="SSF52768">
    <property type="entry name" value="Arginase/deacetylase"/>
    <property type="match status" value="1"/>
</dbReference>
<dbReference type="Gene3D" id="3.40.800.10">
    <property type="entry name" value="Ureohydrolase domain"/>
    <property type="match status" value="1"/>
</dbReference>
<sequence>MCENLRLVFPQWQGGEPKLIDECVKDFDPKTKAQGYSIGSYLLNFLASKSETPTEIVPVSDEFNEDILKTEKEIYAYQILKKQLEAAFNILNIRKPKRIVTFGGECSVSIAPFTYLASLYKDDISLIWIDAHMDFFIQGDGNIGFHGMPMSLTLGIGEEEIKKMLPGSIDPSNVLLVGLRYFLKSLEERRKSMGIPYISPEKANESTTEIMDFLHKKGNSKVVIHFDLDSLDPSDLSVCMAPEPNGLKVNTVVKIFQEISKEYDIVGLTLSEIFPREVIKLRNLVHSIPVF</sequence>
<evidence type="ECO:0000256" key="2">
    <source>
        <dbReference type="ARBA" id="ARBA00022801"/>
    </source>
</evidence>
<dbReference type="KEGG" id="tva:4751230"/>
<dbReference type="GO" id="GO:0030145">
    <property type="term" value="F:manganese ion binding"/>
    <property type="evidence" value="ECO:0000318"/>
    <property type="project" value="GO_Central"/>
</dbReference>
<dbReference type="CDD" id="cd09999">
    <property type="entry name" value="Arginase-like_1"/>
    <property type="match status" value="1"/>
</dbReference>
<dbReference type="PANTHER" id="PTHR43782:SF3">
    <property type="entry name" value="ARGINASE"/>
    <property type="match status" value="1"/>
</dbReference>
<reference evidence="5" key="2">
    <citation type="journal article" date="2007" name="Science">
        <title>Draft genome sequence of the sexually transmitted pathogen Trichomonas vaginalis.</title>
        <authorList>
            <person name="Carlton J.M."/>
            <person name="Hirt R.P."/>
            <person name="Silva J.C."/>
            <person name="Delcher A.L."/>
            <person name="Schatz M."/>
            <person name="Zhao Q."/>
            <person name="Wortman J.R."/>
            <person name="Bidwell S.L."/>
            <person name="Alsmark U.C.M."/>
            <person name="Besteiro S."/>
            <person name="Sicheritz-Ponten T."/>
            <person name="Noel C.J."/>
            <person name="Dacks J.B."/>
            <person name="Foster P.G."/>
            <person name="Simillion C."/>
            <person name="Van de Peer Y."/>
            <person name="Miranda-Saavedra D."/>
            <person name="Barton G.J."/>
            <person name="Westrop G.D."/>
            <person name="Mueller S."/>
            <person name="Dessi D."/>
            <person name="Fiori P.L."/>
            <person name="Ren Q."/>
            <person name="Paulsen I."/>
            <person name="Zhang H."/>
            <person name="Bastida-Corcuera F.D."/>
            <person name="Simoes-Barbosa A."/>
            <person name="Brown M.T."/>
            <person name="Hayes R.D."/>
            <person name="Mukherjee M."/>
            <person name="Okumura C.Y."/>
            <person name="Schneider R."/>
            <person name="Smith A.J."/>
            <person name="Vanacova S."/>
            <person name="Villalvazo M."/>
            <person name="Haas B.J."/>
            <person name="Pertea M."/>
            <person name="Feldblyum T.V."/>
            <person name="Utterback T.R."/>
            <person name="Shu C.L."/>
            <person name="Osoegawa K."/>
            <person name="de Jong P.J."/>
            <person name="Hrdy I."/>
            <person name="Horvathova L."/>
            <person name="Zubacova Z."/>
            <person name="Dolezal P."/>
            <person name="Malik S.B."/>
            <person name="Logsdon J.M. Jr."/>
            <person name="Henze K."/>
            <person name="Gupta A."/>
            <person name="Wang C.C."/>
            <person name="Dunne R.L."/>
            <person name="Upcroft J.A."/>
            <person name="Upcroft P."/>
            <person name="White O."/>
            <person name="Salzberg S.L."/>
            <person name="Tang P."/>
            <person name="Chiu C.-H."/>
            <person name="Lee Y.-S."/>
            <person name="Embley T.M."/>
            <person name="Coombs G.H."/>
            <person name="Mottram J.C."/>
            <person name="Tachezy J."/>
            <person name="Fraser-Liggett C.M."/>
            <person name="Johnson P.J."/>
        </authorList>
    </citation>
    <scope>NUCLEOTIDE SEQUENCE [LARGE SCALE GENOMIC DNA]</scope>
    <source>
        <strain evidence="5">G3</strain>
    </source>
</reference>
<dbReference type="STRING" id="5722.A2FNL2"/>
<dbReference type="OrthoDB" id="9992747at2759"/>
<dbReference type="GO" id="GO:0004053">
    <property type="term" value="F:arginase activity"/>
    <property type="evidence" value="ECO:0000318"/>
    <property type="project" value="GO_Central"/>
</dbReference>
<dbReference type="GO" id="GO:0005829">
    <property type="term" value="C:cytosol"/>
    <property type="evidence" value="ECO:0000318"/>
    <property type="project" value="GO_Central"/>
</dbReference>
<dbReference type="RefSeq" id="XP_001306442.1">
    <property type="nucleotide sequence ID" value="XM_001306441.1"/>
</dbReference>
<dbReference type="PANTHER" id="PTHR43782">
    <property type="entry name" value="ARGINASE"/>
    <property type="match status" value="1"/>
</dbReference>
<gene>
    <name evidence="5" type="ORF">TVAG_132290</name>
</gene>
<evidence type="ECO:0000313" key="5">
    <source>
        <dbReference type="EMBL" id="EAX93512.1"/>
    </source>
</evidence>
<dbReference type="InterPro" id="IPR006035">
    <property type="entry name" value="Ureohydrolase"/>
</dbReference>
<keyword evidence="6" id="KW-1185">Reference proteome</keyword>
<organism evidence="5 6">
    <name type="scientific">Trichomonas vaginalis (strain ATCC PRA-98 / G3)</name>
    <dbReference type="NCBI Taxonomy" id="412133"/>
    <lineage>
        <taxon>Eukaryota</taxon>
        <taxon>Metamonada</taxon>
        <taxon>Parabasalia</taxon>
        <taxon>Trichomonadida</taxon>
        <taxon>Trichomonadidae</taxon>
        <taxon>Trichomonas</taxon>
    </lineage>
</organism>
<dbReference type="VEuPathDB" id="TrichDB:TVAG_132290"/>
<keyword evidence="2" id="KW-0378">Hydrolase</keyword>
<dbReference type="InParanoid" id="A2FNL2"/>
<keyword evidence="1" id="KW-0479">Metal-binding</keyword>
<protein>
    <submittedName>
        <fullName evidence="5">Arginase family protein</fullName>
    </submittedName>
</protein>
<accession>A2FNL2</accession>
<evidence type="ECO:0000256" key="1">
    <source>
        <dbReference type="ARBA" id="ARBA00022723"/>
    </source>
</evidence>
<dbReference type="GO" id="GO:0005737">
    <property type="term" value="C:cytoplasm"/>
    <property type="evidence" value="ECO:0000318"/>
    <property type="project" value="GO_Central"/>
</dbReference>
<evidence type="ECO:0000256" key="4">
    <source>
        <dbReference type="PROSITE-ProRule" id="PRU00742"/>
    </source>
</evidence>
<dbReference type="EMBL" id="DS113908">
    <property type="protein sequence ID" value="EAX93512.1"/>
    <property type="molecule type" value="Genomic_DNA"/>
</dbReference>
<dbReference type="FunCoup" id="A2FNL2">
    <property type="interactions" value="310"/>
</dbReference>
<proteinExistence type="inferred from homology"/>
<evidence type="ECO:0000256" key="3">
    <source>
        <dbReference type="ARBA" id="ARBA00023211"/>
    </source>
</evidence>
<dbReference type="AlphaFoldDB" id="A2FNL2"/>
<comment type="similarity">
    <text evidence="4">Belongs to the arginase family.</text>
</comment>
<dbReference type="eggNOG" id="KOG2965">
    <property type="taxonomic scope" value="Eukaryota"/>
</dbReference>